<evidence type="ECO:0000313" key="9">
    <source>
        <dbReference type="Proteomes" id="UP000601435"/>
    </source>
</evidence>
<dbReference type="PANTHER" id="PTHR11266">
    <property type="entry name" value="PEROXISOMAL MEMBRANE PROTEIN 2, PXMP2 MPV17"/>
    <property type="match status" value="1"/>
</dbReference>
<comment type="subcellular location">
    <subcellularLocation>
        <location evidence="1">Membrane</location>
        <topology evidence="1">Multi-pass membrane protein</topology>
    </subcellularLocation>
</comment>
<evidence type="ECO:0000256" key="7">
    <source>
        <dbReference type="SAM" id="MobiDB-lite"/>
    </source>
</evidence>
<name>A0A812ZJZ0_9DINO</name>
<evidence type="ECO:0000256" key="6">
    <source>
        <dbReference type="SAM" id="Coils"/>
    </source>
</evidence>
<keyword evidence="3" id="KW-0812">Transmembrane</keyword>
<sequence length="1358" mass="149473">MFSHESASSCSSEQLSLGVEDADFRLIQLTTVPDVPRSKFRGSGLPKFAATLKVSKFDIQIKGKRSFADRFAGVMLLSCKRPVTTEELLEPLFKRTRHDVFMAGPEEHALTAAQEASACDAAFVEAAAAAIEEAEYRRMPDDVQDQPALKRLRGMIEGPSGAAASSNEGGLNKDEALVRQWAEDLVKSLHGCPSVEQAVQRCSAALTGFGSQVRSATLRELPRLDREQHASQRGPMMLASAPVKRRSPPCLRCQRLSTYACILVLGISATQCHSWLRLWLASEPQDAAVKMRTLPRQLLRHEGQSGSSRQVDAAFASEAPRGLEEQFLEHQTTLPMLMAVILLCTGLMLRQDAIIIFALFQFFCVMNSRSILQCLAAWKRVSSDMLEIYGDFVVVQPVPAKSLTSGVAYVLGDLIAQRVEGEPVINICRCMHNGITGLILHGPILHFWILFLEGPFSQLFSNGDCLLAVVAKVAMDQTLFSATLNAAYALLLGILAGKTLQESMSHMRRTVPPAMFSSWRFWPIVHLVTYSPFMPIQFKVLWNDIAEVVWVAILSYIANVQALNVNTSKGPSGKQGKVSLSAEELREELRPNAVEAEATCSRLQHTNKVLLKAVHHLAGRCRKLEGSSSEVQSLRQALEQSQETQRKLQHSNQVLQEHLKVHLNGCAGCLLFLTQPAIYCRPVDKTDMQKEDLDSSFDSKEDHELYKKLMLERTKLQYKAEEKKRQTKALQVRQSSQNLEDRERGFQLHFAGANERRLAEARKRELQPSHTKEQGRSEELHSGKEWQVRTVELRGKVVAATADEVTTALNRFCSVVIDAHVGPSLEDLGGQVRNLGMNMERLSDKVSSLEALLQEKKCEGQQLERKLADQQEKVHSIEKATGDRITQLQTMVNSIHDEQSRLDRARAEQDQLLESINMSAMDAGSRASSAEQNIRAGMEQLQKVEAMTSRLEKKLDGMEQEVASKAGSLEHQQVKVCLSSVQESMAGLVRDIQDKASAPQVQQQKTLLISLEAQLADLGRQLHDKATASQAQQLKAALEALQGSVASLDAEVQCRATADALQQMASSVSVTAQKITSFEQTLHSKVDTAQLDQLADVIAVVQAKVPGLEQDLRCGAGRIEELEAVVSGCQKKTSQTEAQLQNKVDVKQLQQTENSLATLQNHVAQVQQCLGEKAGTSALQGVKSSLGALEGKLGEFEQSMQEKASNNNLQQLKQALSMVETKLSGVDQAVHEKVGAGQMQQLKSIVMGIQNQANSLEQSVHDKVGAEQIQQLKAAVAGSQAQVSSIEQQLQEKASAGQQQQLKTTITTLEAKLLSCDQALQAKVDGVQWNQLSDSVGVVQNKVCNIERGVWEGMDCVQ</sequence>
<protein>
    <submittedName>
        <fullName evidence="8">Pxmp2 protein</fullName>
    </submittedName>
</protein>
<evidence type="ECO:0000256" key="4">
    <source>
        <dbReference type="ARBA" id="ARBA00022989"/>
    </source>
</evidence>
<keyword evidence="6" id="KW-0175">Coiled coil</keyword>
<feature type="coiled-coil region" evidence="6">
    <location>
        <begin position="624"/>
        <end position="654"/>
    </location>
</feature>
<evidence type="ECO:0000256" key="5">
    <source>
        <dbReference type="ARBA" id="ARBA00023136"/>
    </source>
</evidence>
<accession>A0A812ZJZ0</accession>
<evidence type="ECO:0000256" key="1">
    <source>
        <dbReference type="ARBA" id="ARBA00004141"/>
    </source>
</evidence>
<comment type="similarity">
    <text evidence="2">Belongs to the peroxisomal membrane protein PXMP2/4 family.</text>
</comment>
<dbReference type="EMBL" id="CAJNJA010048586">
    <property type="protein sequence ID" value="CAE7832291.1"/>
    <property type="molecule type" value="Genomic_DNA"/>
</dbReference>
<dbReference type="GO" id="GO:0016020">
    <property type="term" value="C:membrane"/>
    <property type="evidence" value="ECO:0007669"/>
    <property type="project" value="UniProtKB-SubCell"/>
</dbReference>
<proteinExistence type="inferred from homology"/>
<keyword evidence="9" id="KW-1185">Reference proteome</keyword>
<gene>
    <name evidence="8" type="primary">Pxmp2</name>
    <name evidence="8" type="ORF">SNEC2469_LOCUS24908</name>
</gene>
<dbReference type="GO" id="GO:0005737">
    <property type="term" value="C:cytoplasm"/>
    <property type="evidence" value="ECO:0007669"/>
    <property type="project" value="TreeGrafter"/>
</dbReference>
<reference evidence="8" key="1">
    <citation type="submission" date="2021-02" db="EMBL/GenBank/DDBJ databases">
        <authorList>
            <person name="Dougan E. K."/>
            <person name="Rhodes N."/>
            <person name="Thang M."/>
            <person name="Chan C."/>
        </authorList>
    </citation>
    <scope>NUCLEOTIDE SEQUENCE</scope>
</reference>
<evidence type="ECO:0000313" key="8">
    <source>
        <dbReference type="EMBL" id="CAE7832291.1"/>
    </source>
</evidence>
<dbReference type="Pfam" id="PF04117">
    <property type="entry name" value="Mpv17_PMP22"/>
    <property type="match status" value="1"/>
</dbReference>
<dbReference type="OrthoDB" id="428767at2759"/>
<feature type="coiled-coil region" evidence="6">
    <location>
        <begin position="825"/>
        <end position="961"/>
    </location>
</feature>
<keyword evidence="5" id="KW-0472">Membrane</keyword>
<feature type="region of interest" description="Disordered" evidence="7">
    <location>
        <begin position="762"/>
        <end position="783"/>
    </location>
</feature>
<evidence type="ECO:0000256" key="2">
    <source>
        <dbReference type="ARBA" id="ARBA00006824"/>
    </source>
</evidence>
<feature type="coiled-coil region" evidence="6">
    <location>
        <begin position="1001"/>
        <end position="1051"/>
    </location>
</feature>
<dbReference type="PANTHER" id="PTHR11266:SF121">
    <property type="entry name" value="OS09G0315000 PROTEIN"/>
    <property type="match status" value="1"/>
</dbReference>
<organism evidence="8 9">
    <name type="scientific">Symbiodinium necroappetens</name>
    <dbReference type="NCBI Taxonomy" id="1628268"/>
    <lineage>
        <taxon>Eukaryota</taxon>
        <taxon>Sar</taxon>
        <taxon>Alveolata</taxon>
        <taxon>Dinophyceae</taxon>
        <taxon>Suessiales</taxon>
        <taxon>Symbiodiniaceae</taxon>
        <taxon>Symbiodinium</taxon>
    </lineage>
</organism>
<keyword evidence="4" id="KW-1133">Transmembrane helix</keyword>
<dbReference type="InterPro" id="IPR007248">
    <property type="entry name" value="Mpv17_PMP22"/>
</dbReference>
<feature type="coiled-coil region" evidence="6">
    <location>
        <begin position="1202"/>
        <end position="1289"/>
    </location>
</feature>
<feature type="non-terminal residue" evidence="8">
    <location>
        <position position="1358"/>
    </location>
</feature>
<comment type="caution">
    <text evidence="8">The sequence shown here is derived from an EMBL/GenBank/DDBJ whole genome shotgun (WGS) entry which is preliminary data.</text>
</comment>
<dbReference type="Proteomes" id="UP000601435">
    <property type="component" value="Unassembled WGS sequence"/>
</dbReference>
<evidence type="ECO:0000256" key="3">
    <source>
        <dbReference type="ARBA" id="ARBA00022692"/>
    </source>
</evidence>